<proteinExistence type="predicted"/>
<evidence type="ECO:0000256" key="2">
    <source>
        <dbReference type="SAM" id="SignalP"/>
    </source>
</evidence>
<evidence type="ECO:0000313" key="3">
    <source>
        <dbReference type="EMBL" id="MBY0756441.1"/>
    </source>
</evidence>
<feature type="chain" id="PRO_5045050338" description="Lipoprotein" evidence="2">
    <location>
        <begin position="24"/>
        <end position="119"/>
    </location>
</feature>
<feature type="compositionally biased region" description="Basic and acidic residues" evidence="1">
    <location>
        <begin position="25"/>
        <end position="42"/>
    </location>
</feature>
<dbReference type="RefSeq" id="WP_221861696.1">
    <property type="nucleotide sequence ID" value="NZ_JAIKTU010000011.1"/>
</dbReference>
<name>A0ABS7L051_CLOSR</name>
<feature type="region of interest" description="Disordered" evidence="1">
    <location>
        <begin position="23"/>
        <end position="42"/>
    </location>
</feature>
<sequence length="119" mass="13066">MRKKIVCSLFVVILAMMFTGCTGDNKIESKSSSENSNEIKDSGKNVSLNIDLSGVDDVKKSASGMDELIEGYKNIESGLNKNKENIEDKLKNNNKSVKNNTVLGHEDKVTGTLKELLNK</sequence>
<reference evidence="3 4" key="1">
    <citation type="journal article" date="2021" name="Cell Host Microbe">
        <title>in vivo commensal control of Clostridioides difficile virulence.</title>
        <authorList>
            <person name="Girinathan B.P."/>
            <person name="Dibenedetto N."/>
            <person name="Worley J.N."/>
            <person name="Peltier J."/>
            <person name="Arrieta-Ortiz M.L."/>
            <person name="Rupa Christinal Immanuel S."/>
            <person name="Lavin R."/>
            <person name="Delaney M.L."/>
            <person name="Cummins C."/>
            <person name="Hoffmann M."/>
            <person name="Luo Y."/>
            <person name="Gonzalez-Escalona N."/>
            <person name="Allard M."/>
            <person name="Onderdonk A.B."/>
            <person name="Gerber G.K."/>
            <person name="Sonenshein A.L."/>
            <person name="Baliga N."/>
            <person name="Dupuy B."/>
            <person name="Bry L."/>
        </authorList>
    </citation>
    <scope>NUCLEOTIDE SEQUENCE [LARGE SCALE GENOMIC DNA]</scope>
    <source>
        <strain evidence="3 4">DSM 599</strain>
    </source>
</reference>
<accession>A0ABS7L051</accession>
<dbReference type="PROSITE" id="PS51257">
    <property type="entry name" value="PROKAR_LIPOPROTEIN"/>
    <property type="match status" value="1"/>
</dbReference>
<keyword evidence="2" id="KW-0732">Signal</keyword>
<comment type="caution">
    <text evidence="3">The sequence shown here is derived from an EMBL/GenBank/DDBJ whole genome shotgun (WGS) entry which is preliminary data.</text>
</comment>
<keyword evidence="4" id="KW-1185">Reference proteome</keyword>
<evidence type="ECO:0000256" key="1">
    <source>
        <dbReference type="SAM" id="MobiDB-lite"/>
    </source>
</evidence>
<evidence type="ECO:0000313" key="4">
    <source>
        <dbReference type="Proteomes" id="UP001299068"/>
    </source>
</evidence>
<evidence type="ECO:0008006" key="5">
    <source>
        <dbReference type="Google" id="ProtNLM"/>
    </source>
</evidence>
<organism evidence="3 4">
    <name type="scientific">Clostridium sardiniense</name>
    <name type="common">Clostridium absonum</name>
    <dbReference type="NCBI Taxonomy" id="29369"/>
    <lineage>
        <taxon>Bacteria</taxon>
        <taxon>Bacillati</taxon>
        <taxon>Bacillota</taxon>
        <taxon>Clostridia</taxon>
        <taxon>Eubacteriales</taxon>
        <taxon>Clostridiaceae</taxon>
        <taxon>Clostridium</taxon>
    </lineage>
</organism>
<gene>
    <name evidence="3" type="ORF">K5V21_13385</name>
</gene>
<feature type="signal peptide" evidence="2">
    <location>
        <begin position="1"/>
        <end position="23"/>
    </location>
</feature>
<dbReference type="EMBL" id="JAIKTU010000011">
    <property type="protein sequence ID" value="MBY0756441.1"/>
    <property type="molecule type" value="Genomic_DNA"/>
</dbReference>
<protein>
    <recommendedName>
        <fullName evidence="5">Lipoprotein</fullName>
    </recommendedName>
</protein>
<dbReference type="Proteomes" id="UP001299068">
    <property type="component" value="Unassembled WGS sequence"/>
</dbReference>